<dbReference type="EMBL" id="JAFCNB010000013">
    <property type="protein sequence ID" value="MBP2706603.1"/>
    <property type="molecule type" value="Genomic_DNA"/>
</dbReference>
<evidence type="ECO:0000313" key="2">
    <source>
        <dbReference type="EMBL" id="MBP2706603.1"/>
    </source>
</evidence>
<dbReference type="Gene3D" id="3.20.20.370">
    <property type="entry name" value="Glycoside hydrolase/deacetylase"/>
    <property type="match status" value="1"/>
</dbReference>
<comment type="catalytic activity">
    <reaction evidence="1">
        <text>5-oxo-L-proline + ATP + 2 H2O = L-glutamate + ADP + phosphate + H(+)</text>
        <dbReference type="Rhea" id="RHEA:10348"/>
        <dbReference type="ChEBI" id="CHEBI:15377"/>
        <dbReference type="ChEBI" id="CHEBI:15378"/>
        <dbReference type="ChEBI" id="CHEBI:29985"/>
        <dbReference type="ChEBI" id="CHEBI:30616"/>
        <dbReference type="ChEBI" id="CHEBI:43474"/>
        <dbReference type="ChEBI" id="CHEBI:58402"/>
        <dbReference type="ChEBI" id="CHEBI:456216"/>
        <dbReference type="EC" id="3.5.2.9"/>
    </reaction>
</comment>
<keyword evidence="3" id="KW-1185">Reference proteome</keyword>
<sequence>MVIDLNADLGEGFGIWRLGDDTALLDLVTSANVACGFHAGDPLIIRRTCAAAVDRGVVIGAQVSYLDLAGFGRREMEIDAEELCSDILYQIAAVDGVARAMGGRVAYVKPHGALYNRVCRDAAQAEAVAAAVADYAPVSGGGTPLPVLTLPGSALRDAAARHGVPVVAECFADRAYTPAGALVSRRQPGAVLHDPDVVAERAVRMARDGVVIALDGSEVPVGARSVCVHGDTPDAVRIAAAVRKALIDAGVAVEAFA</sequence>
<dbReference type="Proteomes" id="UP000674234">
    <property type="component" value="Unassembled WGS sequence"/>
</dbReference>
<dbReference type="RefSeq" id="WP_210157882.1">
    <property type="nucleotide sequence ID" value="NZ_JAFCNB010000013.1"/>
</dbReference>
<dbReference type="AlphaFoldDB" id="A0A941ALT0"/>
<dbReference type="PANTHER" id="PTHR30292:SF0">
    <property type="entry name" value="5-OXOPROLINASE SUBUNIT A"/>
    <property type="match status" value="1"/>
</dbReference>
<name>A0A941ALT0_9ACTN</name>
<dbReference type="EC" id="3.5.2.9" evidence="1"/>
<dbReference type="GO" id="GO:0017168">
    <property type="term" value="F:5-oxoprolinase (ATP-hydrolyzing) activity"/>
    <property type="evidence" value="ECO:0007669"/>
    <property type="project" value="UniProtKB-UniRule"/>
</dbReference>
<organism evidence="2 3">
    <name type="scientific">Microbispora oryzae</name>
    <dbReference type="NCBI Taxonomy" id="2806554"/>
    <lineage>
        <taxon>Bacteria</taxon>
        <taxon>Bacillati</taxon>
        <taxon>Actinomycetota</taxon>
        <taxon>Actinomycetes</taxon>
        <taxon>Streptosporangiales</taxon>
        <taxon>Streptosporangiaceae</taxon>
        <taxon>Microbispora</taxon>
    </lineage>
</organism>
<dbReference type="PANTHER" id="PTHR30292">
    <property type="entry name" value="UNCHARACTERIZED PROTEIN YBGL-RELATED"/>
    <property type="match status" value="1"/>
</dbReference>
<keyword evidence="1" id="KW-0378">Hydrolase</keyword>
<dbReference type="GO" id="GO:0005524">
    <property type="term" value="F:ATP binding"/>
    <property type="evidence" value="ECO:0007669"/>
    <property type="project" value="UniProtKB-UniRule"/>
</dbReference>
<comment type="similarity">
    <text evidence="1">Belongs to the LamB/PxpA family.</text>
</comment>
<keyword evidence="1" id="KW-0067">ATP-binding</keyword>
<dbReference type="NCBIfam" id="NF003814">
    <property type="entry name" value="PRK05406.1-3"/>
    <property type="match status" value="1"/>
</dbReference>
<dbReference type="HAMAP" id="MF_00691">
    <property type="entry name" value="PxpA"/>
    <property type="match status" value="1"/>
</dbReference>
<dbReference type="CDD" id="cd10787">
    <property type="entry name" value="LamB_YcsF_like"/>
    <property type="match status" value="1"/>
</dbReference>
<dbReference type="NCBIfam" id="NF003816">
    <property type="entry name" value="PRK05406.1-5"/>
    <property type="match status" value="1"/>
</dbReference>
<dbReference type="InterPro" id="IPR005501">
    <property type="entry name" value="LamB/YcsF/PxpA-like"/>
</dbReference>
<proteinExistence type="inferred from homology"/>
<accession>A0A941ALT0</accession>
<dbReference type="SUPFAM" id="SSF88713">
    <property type="entry name" value="Glycoside hydrolase/deacetylase"/>
    <property type="match status" value="1"/>
</dbReference>
<protein>
    <recommendedName>
        <fullName evidence="1">5-oxoprolinase subunit A</fullName>
        <shortName evidence="1">5-OPase subunit A</shortName>
        <ecNumber evidence="1">3.5.2.9</ecNumber>
    </recommendedName>
    <alternativeName>
        <fullName evidence="1">5-oxoprolinase (ATP-hydrolyzing) subunit A</fullName>
    </alternativeName>
</protein>
<dbReference type="Pfam" id="PF03746">
    <property type="entry name" value="LamB_YcsF"/>
    <property type="match status" value="1"/>
</dbReference>
<evidence type="ECO:0000313" key="3">
    <source>
        <dbReference type="Proteomes" id="UP000674234"/>
    </source>
</evidence>
<dbReference type="GO" id="GO:0005975">
    <property type="term" value="P:carbohydrate metabolic process"/>
    <property type="evidence" value="ECO:0007669"/>
    <property type="project" value="InterPro"/>
</dbReference>
<gene>
    <name evidence="1" type="primary">pxpA</name>
    <name evidence="2" type="ORF">JOL79_22605</name>
</gene>
<keyword evidence="1" id="KW-0547">Nucleotide-binding</keyword>
<reference evidence="2" key="1">
    <citation type="submission" date="2021-02" db="EMBL/GenBank/DDBJ databases">
        <title>Draft genome sequence of Microbispora sp. RL4-1S isolated from rice leaves in Thailand.</title>
        <authorList>
            <person name="Muangham S."/>
            <person name="Duangmal K."/>
        </authorList>
    </citation>
    <scope>NUCLEOTIDE SEQUENCE</scope>
    <source>
        <strain evidence="2">RL4-1S</strain>
    </source>
</reference>
<comment type="caution">
    <text evidence="2">The sequence shown here is derived from an EMBL/GenBank/DDBJ whole genome shotgun (WGS) entry which is preliminary data.</text>
</comment>
<comment type="subunit">
    <text evidence="1">Forms a complex composed of PxpA, PxpB and PxpC.</text>
</comment>
<dbReference type="InterPro" id="IPR011330">
    <property type="entry name" value="Glyco_hydro/deAcase_b/a-brl"/>
</dbReference>
<comment type="function">
    <text evidence="1">Catalyzes the cleavage of 5-oxoproline to form L-glutamate coupled to the hydrolysis of ATP to ADP and inorganic phosphate.</text>
</comment>
<evidence type="ECO:0000256" key="1">
    <source>
        <dbReference type="HAMAP-Rule" id="MF_00691"/>
    </source>
</evidence>